<dbReference type="KEGG" id="vg:26795138"/>
<dbReference type="EMBL" id="KP790008">
    <property type="protein sequence ID" value="AKC02831.1"/>
    <property type="molecule type" value="Genomic_DNA"/>
</dbReference>
<feature type="region of interest" description="Disordered" evidence="1">
    <location>
        <begin position="230"/>
        <end position="297"/>
    </location>
</feature>
<gene>
    <name evidence="2" type="ORF">GordTnk2_91</name>
</gene>
<feature type="compositionally biased region" description="Basic and acidic residues" evidence="1">
    <location>
        <begin position="266"/>
        <end position="277"/>
    </location>
</feature>
<protein>
    <submittedName>
        <fullName evidence="2">Uncharacterized protein</fullName>
    </submittedName>
</protein>
<dbReference type="Proteomes" id="UP000033020">
    <property type="component" value="Segment"/>
</dbReference>
<dbReference type="RefSeq" id="YP_009223999.1">
    <property type="nucleotide sequence ID" value="NC_029074.1"/>
</dbReference>
<dbReference type="GeneID" id="26795138"/>
<evidence type="ECO:0000313" key="3">
    <source>
        <dbReference type="Proteomes" id="UP000033020"/>
    </source>
</evidence>
<keyword evidence="3" id="KW-1185">Reference proteome</keyword>
<evidence type="ECO:0000313" key="2">
    <source>
        <dbReference type="EMBL" id="AKC02831.1"/>
    </source>
</evidence>
<name>A0A0E3T5U0_9CAUD</name>
<feature type="compositionally biased region" description="Acidic residues" evidence="1">
    <location>
        <begin position="284"/>
        <end position="297"/>
    </location>
</feature>
<sequence length="297" mass="30947">MTVTADQATENVETTETVENDATVTTYSEKAIKFDHDVKAVIAGTYRDADGDDVKASAADLGNKNSDIVAVLVSQFNELDKDEKRQARTFRRDFESTLKGELTELDFVGDPAAATARAGEIGQTLAALVNAEKNVYVTRALSDGKTGGAPRKTADPRADFVGMVAAVSLGYATMLSAGKFDTAEILADVEKLTSAENVAAEALAYAEWLEGGESAPEPYATELAKQAARVSLGRSTGGQGKPPKGSVRSVPGYVAPTGPGTFSTIDPEKAAEAEKVAAAKASDPESDDADAESADAE</sequence>
<reference evidence="2 3" key="1">
    <citation type="journal article" date="2015" name="Sci. Rep.">
        <title>Bacteriophages of wastewater foaming-associated filamentous Gordonia reduce host levels in raw activated sludge.</title>
        <authorList>
            <person name="Liu M."/>
            <person name="Gill J.J."/>
            <person name="Young R."/>
            <person name="Summer E.J."/>
        </authorList>
    </citation>
    <scope>NUCLEOTIDE SEQUENCE [LARGE SCALE GENOMIC DNA]</scope>
</reference>
<organism evidence="2 3">
    <name type="scientific">Gordonia phage GordTnk2</name>
    <dbReference type="NCBI Taxonomy" id="1622192"/>
    <lineage>
        <taxon>Viruses</taxon>
        <taxon>Duplodnaviria</taxon>
        <taxon>Heunggongvirae</taxon>
        <taxon>Uroviricota</taxon>
        <taxon>Caudoviricetes</taxon>
        <taxon>Gordtnkvirus</taxon>
        <taxon>Gordtnkvirus gordtnk2</taxon>
    </lineage>
</organism>
<accession>A0A0E3T5U0</accession>
<proteinExistence type="predicted"/>
<evidence type="ECO:0000256" key="1">
    <source>
        <dbReference type="SAM" id="MobiDB-lite"/>
    </source>
</evidence>